<dbReference type="PROSITE" id="PS00941">
    <property type="entry name" value="CARBOXYLESTERASE_B_2"/>
    <property type="match status" value="1"/>
</dbReference>
<sequence>MVAIFLSLLVGTALASPLNERQLLQPSVKTTNGTVVGSYSSLGVDQFNGIPFAQPPVGDLRLKPPQPVKANWGTIQATGSPKACPQFITQVNESDPTSVALASFLDNQDAQSTVGFSEDCLTLNIFRPTGATSNSNYPVVFWIFGGGFELGWAGMYDFNQWVQQSILNGQPIVAVTVAYRVGGFGFLPGKELADEHSTNLGLRDQRLGLEWVADNIKAFGGDPSKVTIWGESAGAISVCDHTIINGGDNTYNGKPLFRGAIMNSGSVVPADTVRADNAQAIFDTVAQNANCGTADDKLACLRALDYETFLTATESVPNLLGPRSLDLSYLPRPDPGDNFFSTSPDVQLLSGNFAKVPVIIGDLEDEGTLFASSVTLQNNTELVDYLASYFPSDPNALQDVTQLAALYPDNPSGGQPDGSPFGTGPLYNTYPEQKRLAAILGDITFTLTRRVYLDGLTARGVTAYSYMADYLAGTPFLGTFHGSDLLVLFNQLTTLSFPHKSFQNYYLSFIATLDPNSNSQGQTTWPTYSSTRQIVNFGGSAISVITDNFRKAVSDYLSTKANVLKV</sequence>
<evidence type="ECO:0000256" key="2">
    <source>
        <dbReference type="ARBA" id="ARBA00005964"/>
    </source>
</evidence>
<organism evidence="11 12">
    <name type="scientific">Peltaster fructicola</name>
    <dbReference type="NCBI Taxonomy" id="286661"/>
    <lineage>
        <taxon>Eukaryota</taxon>
        <taxon>Fungi</taxon>
        <taxon>Dikarya</taxon>
        <taxon>Ascomycota</taxon>
        <taxon>Pezizomycotina</taxon>
        <taxon>Dothideomycetes</taxon>
        <taxon>Dothideomycetes incertae sedis</taxon>
        <taxon>Peltaster</taxon>
    </lineage>
</organism>
<keyword evidence="3" id="KW-0964">Secreted</keyword>
<dbReference type="PANTHER" id="PTHR11559">
    <property type="entry name" value="CARBOXYLESTERASE"/>
    <property type="match status" value="1"/>
</dbReference>
<evidence type="ECO:0000256" key="3">
    <source>
        <dbReference type="ARBA" id="ARBA00022525"/>
    </source>
</evidence>
<dbReference type="Pfam" id="PF00135">
    <property type="entry name" value="COesterase"/>
    <property type="match status" value="1"/>
</dbReference>
<evidence type="ECO:0000313" key="12">
    <source>
        <dbReference type="Proteomes" id="UP000503462"/>
    </source>
</evidence>
<comment type="similarity">
    <text evidence="2 8">Belongs to the type-B carboxylesterase/lipase family.</text>
</comment>
<dbReference type="AlphaFoldDB" id="A0A6H0XMC2"/>
<evidence type="ECO:0000256" key="7">
    <source>
        <dbReference type="ARBA" id="ARBA00023180"/>
    </source>
</evidence>
<keyword evidence="7" id="KW-0325">Glycoprotein</keyword>
<dbReference type="OrthoDB" id="408631at2759"/>
<gene>
    <name evidence="11" type="ORF">AMS68_001373</name>
</gene>
<dbReference type="InterPro" id="IPR002018">
    <property type="entry name" value="CarbesteraseB"/>
</dbReference>
<dbReference type="InterPro" id="IPR019826">
    <property type="entry name" value="Carboxylesterase_B_AS"/>
</dbReference>
<keyword evidence="12" id="KW-1185">Reference proteome</keyword>
<dbReference type="EMBL" id="CP051139">
    <property type="protein sequence ID" value="QIW95855.1"/>
    <property type="molecule type" value="Genomic_DNA"/>
</dbReference>
<keyword evidence="5 8" id="KW-0378">Hydrolase</keyword>
<reference evidence="11 12" key="1">
    <citation type="journal article" date="2016" name="Sci. Rep.">
        <title>Peltaster fructicola genome reveals evolution from an invasive phytopathogen to an ectophytic parasite.</title>
        <authorList>
            <person name="Xu C."/>
            <person name="Chen H."/>
            <person name="Gleason M.L."/>
            <person name="Xu J.R."/>
            <person name="Liu H."/>
            <person name="Zhang R."/>
            <person name="Sun G."/>
        </authorList>
    </citation>
    <scope>NUCLEOTIDE SEQUENCE [LARGE SCALE GENOMIC DNA]</scope>
    <source>
        <strain evidence="11 12">LNHT1506</strain>
    </source>
</reference>
<protein>
    <recommendedName>
        <fullName evidence="8">Carboxylic ester hydrolase</fullName>
        <ecNumber evidence="8">3.1.1.-</ecNumber>
    </recommendedName>
</protein>
<proteinExistence type="inferred from homology"/>
<dbReference type="EC" id="3.1.1.-" evidence="8"/>
<dbReference type="InterPro" id="IPR029058">
    <property type="entry name" value="AB_hydrolase_fold"/>
</dbReference>
<evidence type="ECO:0000256" key="9">
    <source>
        <dbReference type="SAM" id="SignalP"/>
    </source>
</evidence>
<evidence type="ECO:0000313" key="11">
    <source>
        <dbReference type="EMBL" id="QIW95855.1"/>
    </source>
</evidence>
<keyword evidence="6" id="KW-0443">Lipid metabolism</keyword>
<dbReference type="GO" id="GO:0005576">
    <property type="term" value="C:extracellular region"/>
    <property type="evidence" value="ECO:0007669"/>
    <property type="project" value="UniProtKB-SubCell"/>
</dbReference>
<dbReference type="Proteomes" id="UP000503462">
    <property type="component" value="Chromosome 1"/>
</dbReference>
<evidence type="ECO:0000256" key="5">
    <source>
        <dbReference type="ARBA" id="ARBA00022801"/>
    </source>
</evidence>
<dbReference type="SUPFAM" id="SSF53474">
    <property type="entry name" value="alpha/beta-Hydrolases"/>
    <property type="match status" value="1"/>
</dbReference>
<comment type="subcellular location">
    <subcellularLocation>
        <location evidence="1">Secreted</location>
    </subcellularLocation>
</comment>
<dbReference type="InterPro" id="IPR050309">
    <property type="entry name" value="Type-B_Carboxylest/Lipase"/>
</dbReference>
<dbReference type="GO" id="GO:0006629">
    <property type="term" value="P:lipid metabolic process"/>
    <property type="evidence" value="ECO:0007669"/>
    <property type="project" value="UniProtKB-KW"/>
</dbReference>
<feature type="signal peptide" evidence="9">
    <location>
        <begin position="1"/>
        <end position="15"/>
    </location>
</feature>
<accession>A0A6H0XMC2</accession>
<dbReference type="PROSITE" id="PS00122">
    <property type="entry name" value="CARBOXYLESTERASE_B_1"/>
    <property type="match status" value="1"/>
</dbReference>
<evidence type="ECO:0000256" key="1">
    <source>
        <dbReference type="ARBA" id="ARBA00004613"/>
    </source>
</evidence>
<name>A0A6H0XMC2_9PEZI</name>
<evidence type="ECO:0000256" key="4">
    <source>
        <dbReference type="ARBA" id="ARBA00022729"/>
    </source>
</evidence>
<feature type="domain" description="Carboxylesterase type B" evidence="10">
    <location>
        <begin position="25"/>
        <end position="534"/>
    </location>
</feature>
<dbReference type="GO" id="GO:0016787">
    <property type="term" value="F:hydrolase activity"/>
    <property type="evidence" value="ECO:0007669"/>
    <property type="project" value="UniProtKB-KW"/>
</dbReference>
<evidence type="ECO:0000256" key="6">
    <source>
        <dbReference type="ARBA" id="ARBA00023098"/>
    </source>
</evidence>
<keyword evidence="4 9" id="KW-0732">Signal</keyword>
<dbReference type="Gene3D" id="3.40.50.1820">
    <property type="entry name" value="alpha/beta hydrolase"/>
    <property type="match status" value="1"/>
</dbReference>
<evidence type="ECO:0000256" key="8">
    <source>
        <dbReference type="RuleBase" id="RU361235"/>
    </source>
</evidence>
<evidence type="ECO:0000259" key="10">
    <source>
        <dbReference type="Pfam" id="PF00135"/>
    </source>
</evidence>
<dbReference type="InterPro" id="IPR019819">
    <property type="entry name" value="Carboxylesterase_B_CS"/>
</dbReference>
<feature type="chain" id="PRO_5026324006" description="Carboxylic ester hydrolase" evidence="9">
    <location>
        <begin position="16"/>
        <end position="566"/>
    </location>
</feature>
<dbReference type="FunFam" id="3.40.50.1820:FF:000213">
    <property type="entry name" value="Carboxylic ester hydrolase"/>
    <property type="match status" value="1"/>
</dbReference>